<feature type="non-terminal residue" evidence="1">
    <location>
        <position position="22"/>
    </location>
</feature>
<evidence type="ECO:0000313" key="1">
    <source>
        <dbReference type="EMBL" id="KKP59890.1"/>
    </source>
</evidence>
<comment type="caution">
    <text evidence="1">The sequence shown here is derived from an EMBL/GenBank/DDBJ whole genome shotgun (WGS) entry which is preliminary data.</text>
</comment>
<name>A0A0G0D980_9BACT</name>
<organism evidence="1 2">
    <name type="scientific">Candidatus Gottesmanbacteria bacterium GW2011_GWA1_34_13</name>
    <dbReference type="NCBI Taxonomy" id="1618434"/>
    <lineage>
        <taxon>Bacteria</taxon>
        <taxon>Candidatus Gottesmaniibacteriota</taxon>
    </lineage>
</organism>
<evidence type="ECO:0000313" key="2">
    <source>
        <dbReference type="Proteomes" id="UP000034176"/>
    </source>
</evidence>
<gene>
    <name evidence="1" type="ORF">UR52_C0002G0118</name>
</gene>
<reference evidence="1 2" key="1">
    <citation type="journal article" date="2015" name="Nature">
        <title>rRNA introns, odd ribosomes, and small enigmatic genomes across a large radiation of phyla.</title>
        <authorList>
            <person name="Brown C.T."/>
            <person name="Hug L.A."/>
            <person name="Thomas B.C."/>
            <person name="Sharon I."/>
            <person name="Castelle C.J."/>
            <person name="Singh A."/>
            <person name="Wilkins M.J."/>
            <person name="Williams K.H."/>
            <person name="Banfield J.F."/>
        </authorList>
    </citation>
    <scope>NUCLEOTIDE SEQUENCE [LARGE SCALE GENOMIC DNA]</scope>
</reference>
<accession>A0A0G0D980</accession>
<dbReference type="EMBL" id="LBPN01000002">
    <property type="protein sequence ID" value="KKP59890.1"/>
    <property type="molecule type" value="Genomic_DNA"/>
</dbReference>
<proteinExistence type="predicted"/>
<protein>
    <submittedName>
        <fullName evidence="1">Uncharacterized protein</fullName>
    </submittedName>
</protein>
<dbReference type="Proteomes" id="UP000034176">
    <property type="component" value="Unassembled WGS sequence"/>
</dbReference>
<dbReference type="AlphaFoldDB" id="A0A0G0D980"/>
<sequence length="22" mass="2188">MLAKVLSGASVGLDSVLVTVEV</sequence>